<evidence type="ECO:0000313" key="1">
    <source>
        <dbReference type="EMBL" id="SVE03643.1"/>
    </source>
</evidence>
<sequence length="28" mass="3354">LIKGAKTLDGKYYSNEKIFNEELKKIFY</sequence>
<gene>
    <name evidence="1" type="ORF">METZ01_LOCUS456497</name>
</gene>
<dbReference type="EMBL" id="UINC01189795">
    <property type="protein sequence ID" value="SVE03643.1"/>
    <property type="molecule type" value="Genomic_DNA"/>
</dbReference>
<name>A0A383A7R2_9ZZZZ</name>
<dbReference type="AlphaFoldDB" id="A0A383A7R2"/>
<accession>A0A383A7R2</accession>
<proteinExistence type="predicted"/>
<feature type="non-terminal residue" evidence="1">
    <location>
        <position position="28"/>
    </location>
</feature>
<protein>
    <submittedName>
        <fullName evidence="1">Uncharacterized protein</fullName>
    </submittedName>
</protein>
<feature type="non-terminal residue" evidence="1">
    <location>
        <position position="1"/>
    </location>
</feature>
<reference evidence="1" key="1">
    <citation type="submission" date="2018-05" db="EMBL/GenBank/DDBJ databases">
        <authorList>
            <person name="Lanie J.A."/>
            <person name="Ng W.-L."/>
            <person name="Kazmierczak K.M."/>
            <person name="Andrzejewski T.M."/>
            <person name="Davidsen T.M."/>
            <person name="Wayne K.J."/>
            <person name="Tettelin H."/>
            <person name="Glass J.I."/>
            <person name="Rusch D."/>
            <person name="Podicherti R."/>
            <person name="Tsui H.-C.T."/>
            <person name="Winkler M.E."/>
        </authorList>
    </citation>
    <scope>NUCLEOTIDE SEQUENCE</scope>
</reference>
<organism evidence="1">
    <name type="scientific">marine metagenome</name>
    <dbReference type="NCBI Taxonomy" id="408172"/>
    <lineage>
        <taxon>unclassified sequences</taxon>
        <taxon>metagenomes</taxon>
        <taxon>ecological metagenomes</taxon>
    </lineage>
</organism>